<dbReference type="EMBL" id="KN818540">
    <property type="protein sequence ID" value="KIL55263.1"/>
    <property type="molecule type" value="Genomic_DNA"/>
</dbReference>
<evidence type="ECO:0000256" key="1">
    <source>
        <dbReference type="RuleBase" id="RU363044"/>
    </source>
</evidence>
<sequence length="91" mass="9801">KLNQEQLRAYQIIVRHLDLTLAEQPPQPLRMIIYGAGGTGKSKVIQTVSEAFSAKGVQYMLVKSAYTGVAASLIDGKTTHTLASLSLNKDG</sequence>
<keyword evidence="1" id="KW-0233">DNA recombination</keyword>
<dbReference type="InterPro" id="IPR051055">
    <property type="entry name" value="PIF1_helicase"/>
</dbReference>
<dbReference type="GO" id="GO:0006281">
    <property type="term" value="P:DNA repair"/>
    <property type="evidence" value="ECO:0007669"/>
    <property type="project" value="UniProtKB-KW"/>
</dbReference>
<dbReference type="InParanoid" id="A0A0C2WGM6"/>
<dbReference type="GO" id="GO:0005524">
    <property type="term" value="F:ATP binding"/>
    <property type="evidence" value="ECO:0007669"/>
    <property type="project" value="UniProtKB-KW"/>
</dbReference>
<dbReference type="InterPro" id="IPR027417">
    <property type="entry name" value="P-loop_NTPase"/>
</dbReference>
<accession>A0A0C2WGM6</accession>
<keyword evidence="1" id="KW-0234">DNA repair</keyword>
<dbReference type="STRING" id="946122.A0A0C2WGM6"/>
<dbReference type="GO" id="GO:0016887">
    <property type="term" value="F:ATP hydrolysis activity"/>
    <property type="evidence" value="ECO:0007669"/>
    <property type="project" value="RHEA"/>
</dbReference>
<reference evidence="3 4" key="1">
    <citation type="submission" date="2014-04" db="EMBL/GenBank/DDBJ databases">
        <title>Evolutionary Origins and Diversification of the Mycorrhizal Mutualists.</title>
        <authorList>
            <consortium name="DOE Joint Genome Institute"/>
            <consortium name="Mycorrhizal Genomics Consortium"/>
            <person name="Kohler A."/>
            <person name="Kuo A."/>
            <person name="Nagy L.G."/>
            <person name="Floudas D."/>
            <person name="Copeland A."/>
            <person name="Barry K.W."/>
            <person name="Cichocki N."/>
            <person name="Veneault-Fourrey C."/>
            <person name="LaButti K."/>
            <person name="Lindquist E.A."/>
            <person name="Lipzen A."/>
            <person name="Lundell T."/>
            <person name="Morin E."/>
            <person name="Murat C."/>
            <person name="Riley R."/>
            <person name="Ohm R."/>
            <person name="Sun H."/>
            <person name="Tunlid A."/>
            <person name="Henrissat B."/>
            <person name="Grigoriev I.V."/>
            <person name="Hibbett D.S."/>
            <person name="Martin F."/>
        </authorList>
    </citation>
    <scope>NUCLEOTIDE SEQUENCE [LARGE SCALE GENOMIC DNA]</scope>
    <source>
        <strain evidence="3 4">Koide BX008</strain>
    </source>
</reference>
<dbReference type="PANTHER" id="PTHR47642:SF6">
    <property type="entry name" value="ATP-DEPENDENT DNA HELICASE"/>
    <property type="match status" value="1"/>
</dbReference>
<organism evidence="3 4">
    <name type="scientific">Amanita muscaria (strain Koide BX008)</name>
    <dbReference type="NCBI Taxonomy" id="946122"/>
    <lineage>
        <taxon>Eukaryota</taxon>
        <taxon>Fungi</taxon>
        <taxon>Dikarya</taxon>
        <taxon>Basidiomycota</taxon>
        <taxon>Agaricomycotina</taxon>
        <taxon>Agaricomycetes</taxon>
        <taxon>Agaricomycetidae</taxon>
        <taxon>Agaricales</taxon>
        <taxon>Pluteineae</taxon>
        <taxon>Amanitaceae</taxon>
        <taxon>Amanita</taxon>
    </lineage>
</organism>
<dbReference type="PANTHER" id="PTHR47642">
    <property type="entry name" value="ATP-DEPENDENT DNA HELICASE"/>
    <property type="match status" value="1"/>
</dbReference>
<dbReference type="OrthoDB" id="432234at2759"/>
<keyword evidence="1" id="KW-0067">ATP-binding</keyword>
<feature type="domain" description="DNA helicase Pif1-like DEAD-box helicase" evidence="2">
    <location>
        <begin position="1"/>
        <end position="90"/>
    </location>
</feature>
<dbReference type="EC" id="5.6.2.3" evidence="1"/>
<gene>
    <name evidence="3" type="ORF">M378DRAFT_64271</name>
</gene>
<evidence type="ECO:0000313" key="4">
    <source>
        <dbReference type="Proteomes" id="UP000054549"/>
    </source>
</evidence>
<dbReference type="GO" id="GO:0043139">
    <property type="term" value="F:5'-3' DNA helicase activity"/>
    <property type="evidence" value="ECO:0007669"/>
    <property type="project" value="UniProtKB-EC"/>
</dbReference>
<keyword evidence="1" id="KW-0378">Hydrolase</keyword>
<keyword evidence="1" id="KW-0227">DNA damage</keyword>
<dbReference type="Pfam" id="PF05970">
    <property type="entry name" value="PIF1"/>
    <property type="match status" value="1"/>
</dbReference>
<comment type="cofactor">
    <cofactor evidence="1">
        <name>Mg(2+)</name>
        <dbReference type="ChEBI" id="CHEBI:18420"/>
    </cofactor>
</comment>
<protein>
    <recommendedName>
        <fullName evidence="1">ATP-dependent DNA helicase</fullName>
        <ecNumber evidence="1">5.6.2.3</ecNumber>
    </recommendedName>
</protein>
<keyword evidence="1" id="KW-0547">Nucleotide-binding</keyword>
<dbReference type="GO" id="GO:0006310">
    <property type="term" value="P:DNA recombination"/>
    <property type="evidence" value="ECO:0007669"/>
    <property type="project" value="UniProtKB-KW"/>
</dbReference>
<dbReference type="Gene3D" id="3.40.50.300">
    <property type="entry name" value="P-loop containing nucleotide triphosphate hydrolases"/>
    <property type="match status" value="1"/>
</dbReference>
<dbReference type="InterPro" id="IPR010285">
    <property type="entry name" value="DNA_helicase_pif1-like_DEAD"/>
</dbReference>
<dbReference type="Proteomes" id="UP000054549">
    <property type="component" value="Unassembled WGS sequence"/>
</dbReference>
<name>A0A0C2WGM6_AMAMK</name>
<dbReference type="GO" id="GO:0000723">
    <property type="term" value="P:telomere maintenance"/>
    <property type="evidence" value="ECO:0007669"/>
    <property type="project" value="InterPro"/>
</dbReference>
<evidence type="ECO:0000313" key="3">
    <source>
        <dbReference type="EMBL" id="KIL55263.1"/>
    </source>
</evidence>
<dbReference type="HOGENOM" id="CLU_161528_0_0_1"/>
<comment type="similarity">
    <text evidence="1">Belongs to the helicase family.</text>
</comment>
<proteinExistence type="inferred from homology"/>
<feature type="non-terminal residue" evidence="3">
    <location>
        <position position="1"/>
    </location>
</feature>
<keyword evidence="4" id="KW-1185">Reference proteome</keyword>
<feature type="non-terminal residue" evidence="3">
    <location>
        <position position="91"/>
    </location>
</feature>
<keyword evidence="1" id="KW-0347">Helicase</keyword>
<dbReference type="AlphaFoldDB" id="A0A0C2WGM6"/>
<comment type="catalytic activity">
    <reaction evidence="1">
        <text>ATP + H2O = ADP + phosphate + H(+)</text>
        <dbReference type="Rhea" id="RHEA:13065"/>
        <dbReference type="ChEBI" id="CHEBI:15377"/>
        <dbReference type="ChEBI" id="CHEBI:15378"/>
        <dbReference type="ChEBI" id="CHEBI:30616"/>
        <dbReference type="ChEBI" id="CHEBI:43474"/>
        <dbReference type="ChEBI" id="CHEBI:456216"/>
        <dbReference type="EC" id="5.6.2.3"/>
    </reaction>
</comment>
<evidence type="ECO:0000259" key="2">
    <source>
        <dbReference type="Pfam" id="PF05970"/>
    </source>
</evidence>